<proteinExistence type="predicted"/>
<feature type="region of interest" description="Disordered" evidence="1">
    <location>
        <begin position="1"/>
        <end position="32"/>
    </location>
</feature>
<evidence type="ECO:0000313" key="2">
    <source>
        <dbReference type="EMBL" id="GAA5494081.1"/>
    </source>
</evidence>
<dbReference type="Proteomes" id="UP001424741">
    <property type="component" value="Unassembled WGS sequence"/>
</dbReference>
<name>A0ABP9UUD5_9BACT</name>
<accession>A0ABP9UUD5</accession>
<gene>
    <name evidence="2" type="ORF">Rhal01_00237</name>
</gene>
<evidence type="ECO:0008006" key="4">
    <source>
        <dbReference type="Google" id="ProtNLM"/>
    </source>
</evidence>
<protein>
    <recommendedName>
        <fullName evidence="4">Replication protein</fullName>
    </recommendedName>
</protein>
<reference evidence="2 3" key="1">
    <citation type="submission" date="2024-02" db="EMBL/GenBank/DDBJ databases">
        <title>Rubritalea halochordaticola NBRC 107102.</title>
        <authorList>
            <person name="Ichikawa N."/>
            <person name="Katano-Makiyama Y."/>
            <person name="Hidaka K."/>
        </authorList>
    </citation>
    <scope>NUCLEOTIDE SEQUENCE [LARGE SCALE GENOMIC DNA]</scope>
    <source>
        <strain evidence="2 3">NBRC 107102</strain>
    </source>
</reference>
<organism evidence="2 3">
    <name type="scientific">Rubritalea halochordaticola</name>
    <dbReference type="NCBI Taxonomy" id="714537"/>
    <lineage>
        <taxon>Bacteria</taxon>
        <taxon>Pseudomonadati</taxon>
        <taxon>Verrucomicrobiota</taxon>
        <taxon>Verrucomicrobiia</taxon>
        <taxon>Verrucomicrobiales</taxon>
        <taxon>Rubritaleaceae</taxon>
        <taxon>Rubritalea</taxon>
    </lineage>
</organism>
<evidence type="ECO:0000256" key="1">
    <source>
        <dbReference type="SAM" id="MobiDB-lite"/>
    </source>
</evidence>
<feature type="compositionally biased region" description="Polar residues" evidence="1">
    <location>
        <begin position="1"/>
        <end position="22"/>
    </location>
</feature>
<dbReference type="EMBL" id="BAABRL010000001">
    <property type="protein sequence ID" value="GAA5494081.1"/>
    <property type="molecule type" value="Genomic_DNA"/>
</dbReference>
<keyword evidence="3" id="KW-1185">Reference proteome</keyword>
<evidence type="ECO:0000313" key="3">
    <source>
        <dbReference type="Proteomes" id="UP001424741"/>
    </source>
</evidence>
<comment type="caution">
    <text evidence="2">The sequence shown here is derived from an EMBL/GenBank/DDBJ whole genome shotgun (WGS) entry which is preliminary data.</text>
</comment>
<sequence>MKLNNQGGSHDLQSPDSSSDSAPTGGKRTLRKRARASAAQLKTLTEIVMIHEEWWGDFMTLNIPDNVLTRMPERVLVKRLMRKIAHQLDTEGAGRGFIIKREFGPDSEGVGLHYHLLITKGENGEPMPPSVVERIQKVFLKLICRKDNQGGRFHNKVVSQEGRQDRLTNYVEKESKHGRNVVAIPRGQNADDYSPKLYHQRGLGPMPAARKVGASVQSLATDNVGQSNALPSLSVSTITNANWSLDADSPSVDKPVTHDDELENPSGMRIAAPCDLSEVERFADKQATAASPALERFTKQFWNDSDDNEGANLERFTEDQICESCLEFRRRIVEYDGSRFCPVCSSPWNMLCPY</sequence>